<dbReference type="InterPro" id="IPR041527">
    <property type="entry name" value="YhcG_N"/>
</dbReference>
<evidence type="ECO:0000313" key="4">
    <source>
        <dbReference type="Proteomes" id="UP001164100"/>
    </source>
</evidence>
<dbReference type="PANTHER" id="PTHR30547">
    <property type="entry name" value="UNCHARACTERIZED PROTEIN YHCG-RELATED"/>
    <property type="match status" value="1"/>
</dbReference>
<dbReference type="Pfam" id="PF06250">
    <property type="entry name" value="YhcG_C"/>
    <property type="match status" value="1"/>
</dbReference>
<evidence type="ECO:0000259" key="1">
    <source>
        <dbReference type="Pfam" id="PF06250"/>
    </source>
</evidence>
<dbReference type="Proteomes" id="UP001164100">
    <property type="component" value="Chromosome"/>
</dbReference>
<dbReference type="InterPro" id="IPR011856">
    <property type="entry name" value="tRNA_endonuc-like_dom_sf"/>
</dbReference>
<name>A0AA46NTA8_9BACT</name>
<evidence type="ECO:0000259" key="2">
    <source>
        <dbReference type="Pfam" id="PF17761"/>
    </source>
</evidence>
<gene>
    <name evidence="3" type="ORF">NGX11_02205</name>
</gene>
<dbReference type="EMBL" id="CP099556">
    <property type="protein sequence ID" value="UYF43764.1"/>
    <property type="molecule type" value="Genomic_DNA"/>
</dbReference>
<evidence type="ECO:0000313" key="3">
    <source>
        <dbReference type="EMBL" id="UYF43764.1"/>
    </source>
</evidence>
<dbReference type="GO" id="GO:0003676">
    <property type="term" value="F:nucleic acid binding"/>
    <property type="evidence" value="ECO:0007669"/>
    <property type="project" value="InterPro"/>
</dbReference>
<accession>A0AA46NTA8</accession>
<reference evidence="3" key="1">
    <citation type="journal article" date="2022" name="Front. Microbiol.">
        <title>Species classification and novel plasmid identifications in Arcobacter cryaerophilus and Arcobacter cryaerophilus-like organisms.</title>
        <authorList>
            <person name="Zhou G."/>
            <person name="Wang M."/>
            <person name="Wang H."/>
            <person name="Chen X."/>
            <person name="Gu Y."/>
            <person name="Shao Z."/>
            <person name="Zhang J."/>
            <person name="Zhang M."/>
        </authorList>
    </citation>
    <scope>NUCLEOTIDE SEQUENCE</scope>
    <source>
        <strain evidence="3">ICDCAC48</strain>
    </source>
</reference>
<sequence>MEIKMKLTNNNIYQEIKELLYSAKNRVYQTINTTMTQTYFQIGKRIVEEEQGGETRAEYGSALLKNLSSELIKEFGKGYSEQNLKNMRQFYLIYQKRQTVSSEFKLSWSHYIFLTRIENINERNFYEIESIENSWSLRELKRQFDSGLFERLKLSSDKQKVKELSLNGQVIQTAQDLIKDPYVLEFVGLPELSSYSESELEQKLIDKLEHFLLELGKGFTFVARQKRITIDEKHFKVDLVFYNRLLKSFVVIDLKIGELKHQDIGQMMMYVNYFDRFEKTDDENSTIGIILCKDKSKALVELTLPKDNNQIYASKYLTILPNKEEFKKLLEDE</sequence>
<dbReference type="RefSeq" id="WP_263514734.1">
    <property type="nucleotide sequence ID" value="NZ_CP099556.1"/>
</dbReference>
<feature type="domain" description="YhcG PDDEXK nuclease" evidence="1">
    <location>
        <begin position="176"/>
        <end position="330"/>
    </location>
</feature>
<dbReference type="AlphaFoldDB" id="A0AA46NTA8"/>
<dbReference type="PANTHER" id="PTHR30547:SF5">
    <property type="entry name" value="NUCLEASE YHCG-RELATED"/>
    <property type="match status" value="1"/>
</dbReference>
<dbReference type="InterPro" id="IPR009362">
    <property type="entry name" value="YhcG_C"/>
</dbReference>
<feature type="domain" description="YhcG N-terminal" evidence="2">
    <location>
        <begin position="15"/>
        <end position="151"/>
    </location>
</feature>
<protein>
    <submittedName>
        <fullName evidence="3">PDDEXK nuclease domain-containing protein</fullName>
    </submittedName>
</protein>
<proteinExistence type="predicted"/>
<dbReference type="Gene3D" id="3.40.1350.10">
    <property type="match status" value="1"/>
</dbReference>
<dbReference type="InterPro" id="IPR053148">
    <property type="entry name" value="PD-DEXK-like_domain"/>
</dbReference>
<organism evidence="3 4">
    <name type="scientific">Aliarcobacter cryaerophilus</name>
    <dbReference type="NCBI Taxonomy" id="28198"/>
    <lineage>
        <taxon>Bacteria</taxon>
        <taxon>Pseudomonadati</taxon>
        <taxon>Campylobacterota</taxon>
        <taxon>Epsilonproteobacteria</taxon>
        <taxon>Campylobacterales</taxon>
        <taxon>Arcobacteraceae</taxon>
        <taxon>Aliarcobacter</taxon>
    </lineage>
</organism>
<dbReference type="Pfam" id="PF17761">
    <property type="entry name" value="DUF1016_N"/>
    <property type="match status" value="1"/>
</dbReference>